<proteinExistence type="predicted"/>
<protein>
    <submittedName>
        <fullName evidence="1">Uncharacterized protein</fullName>
    </submittedName>
</protein>
<sequence length="132" mass="13933">MVCMGIGIDTGAGADLGLKRKFQASKGRSFSTFDGAMVYACQLSILGRTLLGPPTLGTSLLRLKGVPPFVGGAKEPRVNSGTALTRVSGRGMGKGWDGPLQQAGPEKTQYPHPVFWDPLCLWHVCCSLAKGK</sequence>
<gene>
    <name evidence="1" type="ORF">EGYM00163_LOCUS42954</name>
</gene>
<dbReference type="AlphaFoldDB" id="A0A7S4LIQ5"/>
<dbReference type="EMBL" id="HBJA01124748">
    <property type="protein sequence ID" value="CAE0831672.1"/>
    <property type="molecule type" value="Transcribed_RNA"/>
</dbReference>
<organism evidence="1">
    <name type="scientific">Eutreptiella gymnastica</name>
    <dbReference type="NCBI Taxonomy" id="73025"/>
    <lineage>
        <taxon>Eukaryota</taxon>
        <taxon>Discoba</taxon>
        <taxon>Euglenozoa</taxon>
        <taxon>Euglenida</taxon>
        <taxon>Spirocuta</taxon>
        <taxon>Euglenophyceae</taxon>
        <taxon>Eutreptiales</taxon>
        <taxon>Eutreptiaceae</taxon>
        <taxon>Eutreptiella</taxon>
    </lineage>
</organism>
<name>A0A7S4LIQ5_9EUGL</name>
<reference evidence="1" key="1">
    <citation type="submission" date="2021-01" db="EMBL/GenBank/DDBJ databases">
        <authorList>
            <person name="Corre E."/>
            <person name="Pelletier E."/>
            <person name="Niang G."/>
            <person name="Scheremetjew M."/>
            <person name="Finn R."/>
            <person name="Kale V."/>
            <person name="Holt S."/>
            <person name="Cochrane G."/>
            <person name="Meng A."/>
            <person name="Brown T."/>
            <person name="Cohen L."/>
        </authorList>
    </citation>
    <scope>NUCLEOTIDE SEQUENCE</scope>
    <source>
        <strain evidence="1">CCMP1594</strain>
    </source>
</reference>
<accession>A0A7S4LIQ5</accession>
<evidence type="ECO:0000313" key="1">
    <source>
        <dbReference type="EMBL" id="CAE0831672.1"/>
    </source>
</evidence>